<dbReference type="GO" id="GO:0005737">
    <property type="term" value="C:cytoplasm"/>
    <property type="evidence" value="ECO:0007669"/>
    <property type="project" value="TreeGrafter"/>
</dbReference>
<dbReference type="PRINTS" id="PR01609">
    <property type="entry name" value="CD36FAMILY"/>
</dbReference>
<feature type="transmembrane region" description="Helical" evidence="9">
    <location>
        <begin position="440"/>
        <end position="462"/>
    </location>
</feature>
<evidence type="ECO:0000313" key="10">
    <source>
        <dbReference type="EMBL" id="PNF42501.1"/>
    </source>
</evidence>
<evidence type="ECO:0000256" key="5">
    <source>
        <dbReference type="ARBA" id="ARBA00022989"/>
    </source>
</evidence>
<evidence type="ECO:0000256" key="3">
    <source>
        <dbReference type="ARBA" id="ARBA00022475"/>
    </source>
</evidence>
<dbReference type="OrthoDB" id="514335at2759"/>
<evidence type="ECO:0008006" key="12">
    <source>
        <dbReference type="Google" id="ProtNLM"/>
    </source>
</evidence>
<evidence type="ECO:0000256" key="2">
    <source>
        <dbReference type="ARBA" id="ARBA00010532"/>
    </source>
</evidence>
<reference evidence="10 11" key="1">
    <citation type="submission" date="2017-12" db="EMBL/GenBank/DDBJ databases">
        <title>Hemimetabolous genomes reveal molecular basis of termite eusociality.</title>
        <authorList>
            <person name="Harrison M.C."/>
            <person name="Jongepier E."/>
            <person name="Robertson H.M."/>
            <person name="Arning N."/>
            <person name="Bitard-Feildel T."/>
            <person name="Chao H."/>
            <person name="Childers C.P."/>
            <person name="Dinh H."/>
            <person name="Doddapaneni H."/>
            <person name="Dugan S."/>
            <person name="Gowin J."/>
            <person name="Greiner C."/>
            <person name="Han Y."/>
            <person name="Hu H."/>
            <person name="Hughes D.S.T."/>
            <person name="Huylmans A.-K."/>
            <person name="Kemena C."/>
            <person name="Kremer L.P.M."/>
            <person name="Lee S.L."/>
            <person name="Lopez-Ezquerra A."/>
            <person name="Mallet L."/>
            <person name="Monroy-Kuhn J.M."/>
            <person name="Moser A."/>
            <person name="Murali S.C."/>
            <person name="Muzny D.M."/>
            <person name="Otani S."/>
            <person name="Piulachs M.-D."/>
            <person name="Poelchau M."/>
            <person name="Qu J."/>
            <person name="Schaub F."/>
            <person name="Wada-Katsumata A."/>
            <person name="Worley K.C."/>
            <person name="Xie Q."/>
            <person name="Ylla G."/>
            <person name="Poulsen M."/>
            <person name="Gibbs R.A."/>
            <person name="Schal C."/>
            <person name="Richards S."/>
            <person name="Belles X."/>
            <person name="Korb J."/>
            <person name="Bornberg-Bauer E."/>
        </authorList>
    </citation>
    <scope>NUCLEOTIDE SEQUENCE [LARGE SCALE GENOMIC DNA]</scope>
    <source>
        <tissue evidence="10">Whole body</tissue>
    </source>
</reference>
<comment type="similarity">
    <text evidence="2">Belongs to the CD36 family.</text>
</comment>
<dbReference type="PANTHER" id="PTHR11923">
    <property type="entry name" value="SCAVENGER RECEPTOR CLASS B TYPE-1 SR-B1"/>
    <property type="match status" value="1"/>
</dbReference>
<evidence type="ECO:0000256" key="1">
    <source>
        <dbReference type="ARBA" id="ARBA00004236"/>
    </source>
</evidence>
<dbReference type="PANTHER" id="PTHR11923:SF93">
    <property type="entry name" value="GH07959P-RELATED"/>
    <property type="match status" value="1"/>
</dbReference>
<sequence length="518" mass="59108">MDRTSVFIWIGLLFSIAGTLLSFSWNSIFDLIAKKELPISPTSKTYPLWKKSTVTMNFYLFNWTNHDQLFENNYTPEFVELGPYSYTEVYEKVNLTWNANHTVTYQRIRKWYFDAENSNGSLDDTVVMLNIVPVSSSFFTRNWSFISIYALSAAMRMLGESIWVRRTVREILFDGYDDPLLKIAQTAPSLFGTDVQGDKVAWFFNRNGSARSDGVLNAETASEDMKNLGIIRSWNYKDKSDFFDGECSKVAGSVGDIFPPVQMKEDQLEMFVPDFCRSLKLDYSEEVEVRGIPAYRYEASQALIDNGTVDSTNHCNCRGECLPLGVFNISACRYGIPAFISYPHFYKADKHYLRQLKGLEPVPKRHRFYITLEPRTGILLDLKARVQINFLLQRNTRINLFRNVPTILFPVLWFEELGSIPPSEAFLLRLLLLLPVVGQYISFGLTLIGLVIISAAILPMFLNKYSGSLHHCLKRKSSETIISQTSLPIGRFRPPPSEGKDGAIPPEEHGLLDTKIDN</sequence>
<evidence type="ECO:0000256" key="4">
    <source>
        <dbReference type="ARBA" id="ARBA00022692"/>
    </source>
</evidence>
<keyword evidence="4 9" id="KW-0812">Transmembrane</keyword>
<proteinExistence type="inferred from homology"/>
<feature type="region of interest" description="Disordered" evidence="8">
    <location>
        <begin position="491"/>
        <end position="518"/>
    </location>
</feature>
<feature type="compositionally biased region" description="Basic and acidic residues" evidence="8">
    <location>
        <begin position="498"/>
        <end position="518"/>
    </location>
</feature>
<gene>
    <name evidence="10" type="ORF">B7P43_G08759</name>
</gene>
<evidence type="ECO:0000256" key="6">
    <source>
        <dbReference type="ARBA" id="ARBA00023136"/>
    </source>
</evidence>
<dbReference type="FunCoup" id="A0A2J7RNT5">
    <property type="interactions" value="59"/>
</dbReference>
<dbReference type="InParanoid" id="A0A2J7RNT5"/>
<keyword evidence="11" id="KW-1185">Reference proteome</keyword>
<keyword evidence="5 9" id="KW-1133">Transmembrane helix</keyword>
<dbReference type="STRING" id="105785.A0A2J7RNT5"/>
<keyword evidence="6 9" id="KW-0472">Membrane</keyword>
<evidence type="ECO:0000256" key="7">
    <source>
        <dbReference type="ARBA" id="ARBA00023180"/>
    </source>
</evidence>
<dbReference type="GO" id="GO:0005044">
    <property type="term" value="F:scavenger receptor activity"/>
    <property type="evidence" value="ECO:0007669"/>
    <property type="project" value="TreeGrafter"/>
</dbReference>
<evidence type="ECO:0000256" key="8">
    <source>
        <dbReference type="SAM" id="MobiDB-lite"/>
    </source>
</evidence>
<dbReference type="InterPro" id="IPR002159">
    <property type="entry name" value="CD36_fam"/>
</dbReference>
<comment type="caution">
    <text evidence="10">The sequence shown here is derived from an EMBL/GenBank/DDBJ whole genome shotgun (WGS) entry which is preliminary data.</text>
</comment>
<dbReference type="EMBL" id="NEVH01002148">
    <property type="protein sequence ID" value="PNF42501.1"/>
    <property type="molecule type" value="Genomic_DNA"/>
</dbReference>
<dbReference type="GO" id="GO:0005886">
    <property type="term" value="C:plasma membrane"/>
    <property type="evidence" value="ECO:0007669"/>
    <property type="project" value="UniProtKB-SubCell"/>
</dbReference>
<feature type="transmembrane region" description="Helical" evidence="9">
    <location>
        <begin position="6"/>
        <end position="25"/>
    </location>
</feature>
<name>A0A2J7RNT5_9NEOP</name>
<comment type="subcellular location">
    <subcellularLocation>
        <location evidence="1">Cell membrane</location>
    </subcellularLocation>
</comment>
<protein>
    <recommendedName>
        <fullName evidence="12">Protein croquemort</fullName>
    </recommendedName>
</protein>
<dbReference type="Pfam" id="PF01130">
    <property type="entry name" value="CD36"/>
    <property type="match status" value="1"/>
</dbReference>
<evidence type="ECO:0000313" key="11">
    <source>
        <dbReference type="Proteomes" id="UP000235965"/>
    </source>
</evidence>
<dbReference type="Proteomes" id="UP000235965">
    <property type="component" value="Unassembled WGS sequence"/>
</dbReference>
<evidence type="ECO:0000256" key="9">
    <source>
        <dbReference type="SAM" id="Phobius"/>
    </source>
</evidence>
<organism evidence="10 11">
    <name type="scientific">Cryptotermes secundus</name>
    <dbReference type="NCBI Taxonomy" id="105785"/>
    <lineage>
        <taxon>Eukaryota</taxon>
        <taxon>Metazoa</taxon>
        <taxon>Ecdysozoa</taxon>
        <taxon>Arthropoda</taxon>
        <taxon>Hexapoda</taxon>
        <taxon>Insecta</taxon>
        <taxon>Pterygota</taxon>
        <taxon>Neoptera</taxon>
        <taxon>Polyneoptera</taxon>
        <taxon>Dictyoptera</taxon>
        <taxon>Blattodea</taxon>
        <taxon>Blattoidea</taxon>
        <taxon>Termitoidae</taxon>
        <taxon>Kalotermitidae</taxon>
        <taxon>Cryptotermitinae</taxon>
        <taxon>Cryptotermes</taxon>
    </lineage>
</organism>
<keyword evidence="7" id="KW-0325">Glycoprotein</keyword>
<keyword evidence="3" id="KW-1003">Cell membrane</keyword>
<dbReference type="AlphaFoldDB" id="A0A2J7RNT5"/>
<accession>A0A2J7RNT5</accession>